<dbReference type="EMBL" id="CP109135">
    <property type="protein sequence ID" value="WSD18062.1"/>
    <property type="molecule type" value="Genomic_DNA"/>
</dbReference>
<protein>
    <submittedName>
        <fullName evidence="2">DUF5753 domain-containing protein</fullName>
    </submittedName>
</protein>
<reference evidence="2 3" key="1">
    <citation type="submission" date="2022-10" db="EMBL/GenBank/DDBJ databases">
        <title>The complete genomes of actinobacterial strains from the NBC collection.</title>
        <authorList>
            <person name="Joergensen T.S."/>
            <person name="Alvarez Arevalo M."/>
            <person name="Sterndorff E.B."/>
            <person name="Faurdal D."/>
            <person name="Vuksanovic O."/>
            <person name="Mourched A.-S."/>
            <person name="Charusanti P."/>
            <person name="Shaw S."/>
            <person name="Blin K."/>
            <person name="Weber T."/>
        </authorList>
    </citation>
    <scope>NUCLEOTIDE SEQUENCE [LARGE SCALE GENOMIC DNA]</scope>
    <source>
        <strain evidence="2 3">NBC 01752</strain>
    </source>
</reference>
<evidence type="ECO:0000313" key="2">
    <source>
        <dbReference type="EMBL" id="WSD18062.1"/>
    </source>
</evidence>
<evidence type="ECO:0000313" key="3">
    <source>
        <dbReference type="Proteomes" id="UP001340816"/>
    </source>
</evidence>
<name>A0ABZ1HKH3_STRPH</name>
<dbReference type="InterPro" id="IPR043917">
    <property type="entry name" value="DUF5753"/>
</dbReference>
<dbReference type="Pfam" id="PF19054">
    <property type="entry name" value="DUF5753"/>
    <property type="match status" value="1"/>
</dbReference>
<proteinExistence type="predicted"/>
<organism evidence="2 3">
    <name type="scientific">Streptomyces phaeochromogenes</name>
    <dbReference type="NCBI Taxonomy" id="1923"/>
    <lineage>
        <taxon>Bacteria</taxon>
        <taxon>Bacillati</taxon>
        <taxon>Actinomycetota</taxon>
        <taxon>Actinomycetes</taxon>
        <taxon>Kitasatosporales</taxon>
        <taxon>Streptomycetaceae</taxon>
        <taxon>Streptomyces</taxon>
        <taxon>Streptomyces phaeochromogenes group</taxon>
    </lineage>
</organism>
<evidence type="ECO:0000259" key="1">
    <source>
        <dbReference type="Pfam" id="PF19054"/>
    </source>
</evidence>
<feature type="domain" description="DUF5753" evidence="1">
    <location>
        <begin position="9"/>
        <end position="74"/>
    </location>
</feature>
<dbReference type="Proteomes" id="UP001340816">
    <property type="component" value="Chromosome"/>
</dbReference>
<keyword evidence="3" id="KW-1185">Reference proteome</keyword>
<accession>A0ABZ1HKH3</accession>
<dbReference type="RefSeq" id="WP_326760873.1">
    <property type="nucleotide sequence ID" value="NZ_CP109135.1"/>
</dbReference>
<gene>
    <name evidence="2" type="ORF">OHB35_35260</name>
</gene>
<sequence>MTIYEFPDIAVSPGLLQAADYARHMFLRYADLQGSVRDTDAAVRARQERQMWLCTGGHKFHALIWEAALHALICPRPSWPASSAAPGSSPRT</sequence>